<feature type="non-terminal residue" evidence="5">
    <location>
        <position position="114"/>
    </location>
</feature>
<dbReference type="InterPro" id="IPR001965">
    <property type="entry name" value="Znf_PHD"/>
</dbReference>
<evidence type="ECO:0000259" key="4">
    <source>
        <dbReference type="SMART" id="SM00249"/>
    </source>
</evidence>
<evidence type="ECO:0000256" key="1">
    <source>
        <dbReference type="ARBA" id="ARBA00022723"/>
    </source>
</evidence>
<dbReference type="SUPFAM" id="SSF57903">
    <property type="entry name" value="FYVE/PHD zinc finger"/>
    <property type="match status" value="1"/>
</dbReference>
<dbReference type="EMBL" id="GECZ01009626">
    <property type="protein sequence ID" value="JAS60143.1"/>
    <property type="molecule type" value="Transcribed_RNA"/>
</dbReference>
<keyword evidence="3" id="KW-0862">Zinc</keyword>
<keyword evidence="1" id="KW-0479">Metal-binding</keyword>
<keyword evidence="2" id="KW-0863">Zinc-finger</keyword>
<proteinExistence type="predicted"/>
<dbReference type="InterPro" id="IPR013083">
    <property type="entry name" value="Znf_RING/FYVE/PHD"/>
</dbReference>
<protein>
    <recommendedName>
        <fullName evidence="4">Zinc finger PHD-type domain-containing protein</fullName>
    </recommendedName>
</protein>
<dbReference type="GO" id="GO:0008270">
    <property type="term" value="F:zinc ion binding"/>
    <property type="evidence" value="ECO:0007669"/>
    <property type="project" value="UniProtKB-KW"/>
</dbReference>
<evidence type="ECO:0000313" key="5">
    <source>
        <dbReference type="EMBL" id="JAS60143.1"/>
    </source>
</evidence>
<sequence>MSICGSCNVVIDDGKEVKCAGVCNGVFHTACASDGVTTRSLKNWKCIGCRIKSVSASNKSSLTSIALTKDFLLCLLEDFKTEMFKEFKTVKTEMGELSISVQFLSDKVDKSNNM</sequence>
<feature type="domain" description="Zinc finger PHD-type" evidence="4">
    <location>
        <begin position="3"/>
        <end position="50"/>
    </location>
</feature>
<gene>
    <name evidence="5" type="ORF">g.4374</name>
</gene>
<accession>A0A1B6GCW8</accession>
<dbReference type="AlphaFoldDB" id="A0A1B6GCW8"/>
<organism evidence="5">
    <name type="scientific">Cuerna arida</name>
    <dbReference type="NCBI Taxonomy" id="1464854"/>
    <lineage>
        <taxon>Eukaryota</taxon>
        <taxon>Metazoa</taxon>
        <taxon>Ecdysozoa</taxon>
        <taxon>Arthropoda</taxon>
        <taxon>Hexapoda</taxon>
        <taxon>Insecta</taxon>
        <taxon>Pterygota</taxon>
        <taxon>Neoptera</taxon>
        <taxon>Paraneoptera</taxon>
        <taxon>Hemiptera</taxon>
        <taxon>Auchenorrhyncha</taxon>
        <taxon>Membracoidea</taxon>
        <taxon>Cicadellidae</taxon>
        <taxon>Cicadellinae</taxon>
        <taxon>Proconiini</taxon>
        <taxon>Cuerna</taxon>
    </lineage>
</organism>
<dbReference type="SMART" id="SM00249">
    <property type="entry name" value="PHD"/>
    <property type="match status" value="1"/>
</dbReference>
<dbReference type="Gene3D" id="3.30.40.10">
    <property type="entry name" value="Zinc/RING finger domain, C3HC4 (zinc finger)"/>
    <property type="match status" value="1"/>
</dbReference>
<evidence type="ECO:0000256" key="2">
    <source>
        <dbReference type="ARBA" id="ARBA00022771"/>
    </source>
</evidence>
<evidence type="ECO:0000256" key="3">
    <source>
        <dbReference type="ARBA" id="ARBA00022833"/>
    </source>
</evidence>
<reference evidence="5" key="1">
    <citation type="submission" date="2015-11" db="EMBL/GenBank/DDBJ databases">
        <title>De novo transcriptome assembly of four potential Pierce s Disease insect vectors from Arizona vineyards.</title>
        <authorList>
            <person name="Tassone E.E."/>
        </authorList>
    </citation>
    <scope>NUCLEOTIDE SEQUENCE</scope>
</reference>
<name>A0A1B6GCW8_9HEMI</name>
<dbReference type="InterPro" id="IPR011011">
    <property type="entry name" value="Znf_FYVE_PHD"/>
</dbReference>